<dbReference type="AlphaFoldDB" id="A0A9P7B645"/>
<reference evidence="2 3" key="1">
    <citation type="submission" date="2020-11" db="EMBL/GenBank/DDBJ databases">
        <title>Kefir isolates.</title>
        <authorList>
            <person name="Marcisauskas S."/>
            <person name="Kim Y."/>
            <person name="Blasche S."/>
        </authorList>
    </citation>
    <scope>NUCLEOTIDE SEQUENCE [LARGE SCALE GENOMIC DNA]</scope>
    <source>
        <strain evidence="2 3">KR</strain>
    </source>
</reference>
<feature type="compositionally biased region" description="Polar residues" evidence="1">
    <location>
        <begin position="434"/>
        <end position="443"/>
    </location>
</feature>
<sequence length="1229" mass="130353">MVHHQTPPTRHGSTQAHDSQEDPHALPQWLDIAVSGDGLGLGLALWPPTPASPVSSAAVPIPISTSTPSLSSSRSPSSSSSLASSASSSVATTPVIQDDHAVSPVDLAIPSPDRMPSVSVANGPMGRLAAHTSQSQGRSFFSSLRSRSGWTFGSSSPSSSTGSSPDLLANSFSAEHGRSISMPQLASSSEPRLSTDLSISRQSSRSPRSLAARTFATISRSASMRSIDRLEVSAVDPSLPTARAPTQPPKAATSAESAIPKLSAIGLTLNPITPNLSLARNAQPLCGAVLDGCYLLIGTTSGLDFLPLPEKGSLPVQHSGLKKRHETRKPLSLIKRTRFKQIVVLNERSNVLVAIAGRNDHVRVYPLDGIRAIIDKRMAEVDPLHGYPIPPAPSAKGKQRNDVPTSQPANLSANHFSAYQFPPSSEASEAGDSLPSSSTTSRPFASARGASTAPIRVSQRTGSAIAPVVRSVPTVQPKHGPVTGSSTQPREFIASRRTSTASIPRRPSRPDLGVVSPALSRRASLQSVNPRRSSAHAIVRRRSSVAPLTSLPAPTTSFPRLTPRTPLRPLSATEVSPTSSLAEFFSKTGPDTAPPELNKLISIPRRYSVDGDQSAPRAHFPLGRGMGEQPRLRRLSVTSAALFRPADLSAAENTQPRPLSPPAERYSPLTDSSGLPPASEPTRPRLLVARSPVVDEEEAAATSRALLETLNEEPPQSRSPEAAASRRRKRWTFNGAASSSAQSGSRGGTTPSPSRSPAVPSEDSTAGRSPPGLTRIEVVSVVPTYAPSRRRGSQQTLHHDFKRRSVASLRSMSGANVKSPAERNAPAHPANVQSPLEYVKLARSRGARVLKAVETPRRTYLALVGGEEGDRVELFTGSKSISLSLNRTFVLPDTPRSIELQLQGDELVDIYLMYADTIFALEPSTVRVREVGVGREERRAQRQQDHHREEQERLLRESLSFGGSASDLQDGAAATIQPSQTHAFEGETAEVPDAEASSHPPTYAQPVGASASALRATVSTGANRDRRPVNDYSALQQLPLIPPVPSSILAPSWIIPPLYTDVVPDSDIAMHMGPTTDDAEPLLPPVSLLGGAALRNNGPPGLFFCSKGANASAIVTADGKSVTKTPLRWSGSHCTTRNDDDDDDGDAFARHRLELLVLSGKTTVVVKFAECGLEALPIVGGDDYPLPIELPTRARSSVHFLASNAAGEQLFFAEVNSSSFAIKCLSGTS</sequence>
<feature type="region of interest" description="Disordered" evidence="1">
    <location>
        <begin position="1"/>
        <end position="30"/>
    </location>
</feature>
<dbReference type="EMBL" id="PUHQ01000032">
    <property type="protein sequence ID" value="KAG0661733.1"/>
    <property type="molecule type" value="Genomic_DNA"/>
</dbReference>
<comment type="caution">
    <text evidence="2">The sequence shown here is derived from an EMBL/GenBank/DDBJ whole genome shotgun (WGS) entry which is preliminary data.</text>
</comment>
<feature type="compositionally biased region" description="Low complexity" evidence="1">
    <location>
        <begin position="194"/>
        <end position="210"/>
    </location>
</feature>
<feature type="region of interest" description="Disordered" evidence="1">
    <location>
        <begin position="646"/>
        <end position="830"/>
    </location>
</feature>
<feature type="region of interest" description="Disordered" evidence="1">
    <location>
        <begin position="988"/>
        <end position="1029"/>
    </location>
</feature>
<evidence type="ECO:0000256" key="1">
    <source>
        <dbReference type="SAM" id="MobiDB-lite"/>
    </source>
</evidence>
<feature type="region of interest" description="Disordered" evidence="1">
    <location>
        <begin position="65"/>
        <end position="138"/>
    </location>
</feature>
<evidence type="ECO:0000313" key="3">
    <source>
        <dbReference type="Proteomes" id="UP000777482"/>
    </source>
</evidence>
<feature type="compositionally biased region" description="Low complexity" evidence="1">
    <location>
        <begin position="554"/>
        <end position="573"/>
    </location>
</feature>
<evidence type="ECO:0000313" key="2">
    <source>
        <dbReference type="EMBL" id="KAG0661733.1"/>
    </source>
</evidence>
<accession>A0A9P7B645</accession>
<keyword evidence="3" id="KW-1185">Reference proteome</keyword>
<feature type="region of interest" description="Disordered" evidence="1">
    <location>
        <begin position="608"/>
        <end position="627"/>
    </location>
</feature>
<gene>
    <name evidence="2" type="ORF">C6P46_003835</name>
</gene>
<name>A0A9P7B645_RHOMI</name>
<dbReference type="Proteomes" id="UP000777482">
    <property type="component" value="Unassembled WGS sequence"/>
</dbReference>
<feature type="compositionally biased region" description="Low complexity" evidence="1">
    <location>
        <begin position="735"/>
        <end position="757"/>
    </location>
</feature>
<feature type="region of interest" description="Disordered" evidence="1">
    <location>
        <begin position="548"/>
        <end position="575"/>
    </location>
</feature>
<feature type="compositionally biased region" description="Polar residues" evidence="1">
    <location>
        <begin position="1"/>
        <end position="17"/>
    </location>
</feature>
<proteinExistence type="predicted"/>
<organism evidence="2 3">
    <name type="scientific">Rhodotorula mucilaginosa</name>
    <name type="common">Yeast</name>
    <name type="synonym">Rhodotorula rubra</name>
    <dbReference type="NCBI Taxonomy" id="5537"/>
    <lineage>
        <taxon>Eukaryota</taxon>
        <taxon>Fungi</taxon>
        <taxon>Dikarya</taxon>
        <taxon>Basidiomycota</taxon>
        <taxon>Pucciniomycotina</taxon>
        <taxon>Microbotryomycetes</taxon>
        <taxon>Sporidiobolales</taxon>
        <taxon>Sporidiobolaceae</taxon>
        <taxon>Rhodotorula</taxon>
    </lineage>
</organism>
<protein>
    <submittedName>
        <fullName evidence="2">Uncharacterized protein</fullName>
    </submittedName>
</protein>
<feature type="compositionally biased region" description="Low complexity" evidence="1">
    <location>
        <begin position="712"/>
        <end position="723"/>
    </location>
</feature>
<feature type="compositionally biased region" description="Polar residues" evidence="1">
    <location>
        <begin position="402"/>
        <end position="427"/>
    </location>
</feature>
<feature type="compositionally biased region" description="Polar residues" evidence="1">
    <location>
        <begin position="182"/>
        <end position="192"/>
    </location>
</feature>
<dbReference type="OrthoDB" id="6415790at2759"/>
<feature type="region of interest" description="Disordered" evidence="1">
    <location>
        <begin position="932"/>
        <end position="952"/>
    </location>
</feature>
<feature type="region of interest" description="Disordered" evidence="1">
    <location>
        <begin position="182"/>
        <end position="211"/>
    </location>
</feature>
<feature type="region of interest" description="Disordered" evidence="1">
    <location>
        <begin position="385"/>
        <end position="514"/>
    </location>
</feature>
<feature type="compositionally biased region" description="Low complexity" evidence="1">
    <location>
        <begin position="65"/>
        <end position="89"/>
    </location>
</feature>